<keyword evidence="1" id="KW-0812">Transmembrane</keyword>
<dbReference type="AlphaFoldDB" id="A0A9D3XZV3"/>
<reference evidence="2" key="2">
    <citation type="submission" date="2020-11" db="EMBL/GenBank/DDBJ databases">
        <authorList>
            <person name="McCartney M.A."/>
            <person name="Auch B."/>
            <person name="Kono T."/>
            <person name="Mallez S."/>
            <person name="Becker A."/>
            <person name="Gohl D.M."/>
            <person name="Silverstein K.A.T."/>
            <person name="Koren S."/>
            <person name="Bechman K.B."/>
            <person name="Herman A."/>
            <person name="Abrahante J.E."/>
            <person name="Garbe J."/>
        </authorList>
    </citation>
    <scope>NUCLEOTIDE SEQUENCE</scope>
    <source>
        <strain evidence="2">Duluth1</strain>
        <tissue evidence="2">Whole animal</tissue>
    </source>
</reference>
<organism evidence="2 3">
    <name type="scientific">Dreissena polymorpha</name>
    <name type="common">Zebra mussel</name>
    <name type="synonym">Mytilus polymorpha</name>
    <dbReference type="NCBI Taxonomy" id="45954"/>
    <lineage>
        <taxon>Eukaryota</taxon>
        <taxon>Metazoa</taxon>
        <taxon>Spiralia</taxon>
        <taxon>Lophotrochozoa</taxon>
        <taxon>Mollusca</taxon>
        <taxon>Bivalvia</taxon>
        <taxon>Autobranchia</taxon>
        <taxon>Heteroconchia</taxon>
        <taxon>Euheterodonta</taxon>
        <taxon>Imparidentia</taxon>
        <taxon>Neoheterodontei</taxon>
        <taxon>Myida</taxon>
        <taxon>Dreissenoidea</taxon>
        <taxon>Dreissenidae</taxon>
        <taxon>Dreissena</taxon>
    </lineage>
</organism>
<sequence>MPLVDGIGLLNFIWLLDVTALAFFLASYISTSSMYASIVIYFPPGFRFTDIFFWHLHVVGSGDSVSEILFNCLLASPYCS</sequence>
<name>A0A9D3XZV3_DREPO</name>
<dbReference type="EMBL" id="JAIWYP010000047">
    <property type="protein sequence ID" value="KAH3691019.1"/>
    <property type="molecule type" value="Genomic_DNA"/>
</dbReference>
<evidence type="ECO:0000256" key="1">
    <source>
        <dbReference type="SAM" id="Phobius"/>
    </source>
</evidence>
<reference evidence="2" key="1">
    <citation type="journal article" date="2019" name="bioRxiv">
        <title>The Genome of the Zebra Mussel, Dreissena polymorpha: A Resource for Invasive Species Research.</title>
        <authorList>
            <person name="McCartney M.A."/>
            <person name="Auch B."/>
            <person name="Kono T."/>
            <person name="Mallez S."/>
            <person name="Zhang Y."/>
            <person name="Obille A."/>
            <person name="Becker A."/>
            <person name="Abrahante J.E."/>
            <person name="Garbe J."/>
            <person name="Badalamenti J.P."/>
            <person name="Herman A."/>
            <person name="Mangelson H."/>
            <person name="Liachko I."/>
            <person name="Sullivan S."/>
            <person name="Sone E.D."/>
            <person name="Koren S."/>
            <person name="Silverstein K.A.T."/>
            <person name="Beckman K.B."/>
            <person name="Gohl D.M."/>
        </authorList>
    </citation>
    <scope>NUCLEOTIDE SEQUENCE</scope>
    <source>
        <strain evidence="2">Duluth1</strain>
        <tissue evidence="2">Whole animal</tissue>
    </source>
</reference>
<keyword evidence="1" id="KW-0472">Membrane</keyword>
<feature type="transmembrane region" description="Helical" evidence="1">
    <location>
        <begin position="12"/>
        <end position="42"/>
    </location>
</feature>
<evidence type="ECO:0000313" key="2">
    <source>
        <dbReference type="EMBL" id="KAH3691019.1"/>
    </source>
</evidence>
<evidence type="ECO:0000313" key="3">
    <source>
        <dbReference type="Proteomes" id="UP000828390"/>
    </source>
</evidence>
<accession>A0A9D3XZV3</accession>
<proteinExistence type="predicted"/>
<keyword evidence="1" id="KW-1133">Transmembrane helix</keyword>
<protein>
    <submittedName>
        <fullName evidence="2">Uncharacterized protein</fullName>
    </submittedName>
</protein>
<gene>
    <name evidence="2" type="ORF">DPMN_191504</name>
</gene>
<keyword evidence="3" id="KW-1185">Reference proteome</keyword>
<comment type="caution">
    <text evidence="2">The sequence shown here is derived from an EMBL/GenBank/DDBJ whole genome shotgun (WGS) entry which is preliminary data.</text>
</comment>
<dbReference type="Proteomes" id="UP000828390">
    <property type="component" value="Unassembled WGS sequence"/>
</dbReference>